<dbReference type="EMBL" id="VIUW01000003">
    <property type="protein sequence ID" value="TWD14586.1"/>
    <property type="molecule type" value="Genomic_DNA"/>
</dbReference>
<feature type="domain" description="AB hydrolase-1" evidence="1">
    <location>
        <begin position="5"/>
        <end position="228"/>
    </location>
</feature>
<dbReference type="RefSeq" id="WP_144857441.1">
    <property type="nucleotide sequence ID" value="NZ_BAAAYT010000005.1"/>
</dbReference>
<dbReference type="AlphaFoldDB" id="A0A560WAD5"/>
<dbReference type="Proteomes" id="UP000315628">
    <property type="component" value="Unassembled WGS sequence"/>
</dbReference>
<evidence type="ECO:0000259" key="1">
    <source>
        <dbReference type="Pfam" id="PF12697"/>
    </source>
</evidence>
<dbReference type="GO" id="GO:0016020">
    <property type="term" value="C:membrane"/>
    <property type="evidence" value="ECO:0007669"/>
    <property type="project" value="TreeGrafter"/>
</dbReference>
<dbReference type="PANTHER" id="PTHR43798:SF33">
    <property type="entry name" value="HYDROLASE, PUTATIVE (AFU_ORTHOLOGUE AFUA_2G14860)-RELATED"/>
    <property type="match status" value="1"/>
</dbReference>
<name>A0A560WAD5_9MICO</name>
<gene>
    <name evidence="2" type="ORF">FB557_2000</name>
</gene>
<dbReference type="Pfam" id="PF12697">
    <property type="entry name" value="Abhydrolase_6"/>
    <property type="match status" value="1"/>
</dbReference>
<sequence length="243" mass="25488">MPLELVLVHGSRLNAACWGPLRERLPGHVIHAPDLPGHGTRLGEDFDMDSAVAVVEQAVIECAAPPLLVGHSLGGYVALECAARAGHREIAGLALLGASADPSTPMAAPYKAVGEGVRLGLSVTRLRETLTAADKTLLQRALGEAGEAIVEHGVDVATIPVAWQAVVDHGDLSLLHDVSVPVRFINGQLDQFRLGEQDALRLRPGATVVHVPGTHLAPVTHPDGVAKALRDFIAEEIRPGRAG</sequence>
<dbReference type="InterPro" id="IPR029058">
    <property type="entry name" value="AB_hydrolase_fold"/>
</dbReference>
<dbReference type="OrthoDB" id="5495375at2"/>
<organism evidence="2 3">
    <name type="scientific">Marihabitans asiaticum</name>
    <dbReference type="NCBI Taxonomy" id="415218"/>
    <lineage>
        <taxon>Bacteria</taxon>
        <taxon>Bacillati</taxon>
        <taxon>Actinomycetota</taxon>
        <taxon>Actinomycetes</taxon>
        <taxon>Micrococcales</taxon>
        <taxon>Intrasporangiaceae</taxon>
        <taxon>Marihabitans</taxon>
    </lineage>
</organism>
<evidence type="ECO:0000313" key="3">
    <source>
        <dbReference type="Proteomes" id="UP000315628"/>
    </source>
</evidence>
<proteinExistence type="predicted"/>
<dbReference type="InterPro" id="IPR050266">
    <property type="entry name" value="AB_hydrolase_sf"/>
</dbReference>
<dbReference type="PANTHER" id="PTHR43798">
    <property type="entry name" value="MONOACYLGLYCEROL LIPASE"/>
    <property type="match status" value="1"/>
</dbReference>
<reference evidence="2 3" key="1">
    <citation type="submission" date="2019-06" db="EMBL/GenBank/DDBJ databases">
        <title>Sequencing the genomes of 1000 actinobacteria strains.</title>
        <authorList>
            <person name="Klenk H.-P."/>
        </authorList>
    </citation>
    <scope>NUCLEOTIDE SEQUENCE [LARGE SCALE GENOMIC DNA]</scope>
    <source>
        <strain evidence="2 3">DSM 18935</strain>
    </source>
</reference>
<dbReference type="SUPFAM" id="SSF53474">
    <property type="entry name" value="alpha/beta-Hydrolases"/>
    <property type="match status" value="1"/>
</dbReference>
<keyword evidence="3" id="KW-1185">Reference proteome</keyword>
<accession>A0A560WAD5</accession>
<dbReference type="InterPro" id="IPR000073">
    <property type="entry name" value="AB_hydrolase_1"/>
</dbReference>
<evidence type="ECO:0000313" key="2">
    <source>
        <dbReference type="EMBL" id="TWD14586.1"/>
    </source>
</evidence>
<protein>
    <submittedName>
        <fullName evidence="2">Pimeloyl-ACP methyl ester carboxylesterase</fullName>
    </submittedName>
</protein>
<comment type="caution">
    <text evidence="2">The sequence shown here is derived from an EMBL/GenBank/DDBJ whole genome shotgun (WGS) entry which is preliminary data.</text>
</comment>
<dbReference type="GO" id="GO:0003824">
    <property type="term" value="F:catalytic activity"/>
    <property type="evidence" value="ECO:0007669"/>
    <property type="project" value="UniProtKB-ARBA"/>
</dbReference>
<dbReference type="Gene3D" id="3.40.50.1820">
    <property type="entry name" value="alpha/beta hydrolase"/>
    <property type="match status" value="1"/>
</dbReference>